<accession>A0A418VWG3</accession>
<name>A0A418VWG3_9PROT</name>
<comment type="caution">
    <text evidence="3">The sequence shown here is derived from an EMBL/GenBank/DDBJ whole genome shotgun (WGS) entry which is preliminary data.</text>
</comment>
<dbReference type="EMBL" id="QYUL01000002">
    <property type="protein sequence ID" value="RJF81498.1"/>
    <property type="molecule type" value="Genomic_DNA"/>
</dbReference>
<dbReference type="RefSeq" id="WP_119831590.1">
    <property type="nucleotide sequence ID" value="NZ_QYUL01000002.1"/>
</dbReference>
<dbReference type="InterPro" id="IPR002740">
    <property type="entry name" value="EVE_domain"/>
</dbReference>
<organism evidence="3 4">
    <name type="scientific">Azospirillum cavernae</name>
    <dbReference type="NCBI Taxonomy" id="2320860"/>
    <lineage>
        <taxon>Bacteria</taxon>
        <taxon>Pseudomonadati</taxon>
        <taxon>Pseudomonadota</taxon>
        <taxon>Alphaproteobacteria</taxon>
        <taxon>Rhodospirillales</taxon>
        <taxon>Azospirillaceae</taxon>
        <taxon>Azospirillum</taxon>
    </lineage>
</organism>
<evidence type="ECO:0000256" key="1">
    <source>
        <dbReference type="HAMAP-Rule" id="MF_00771"/>
    </source>
</evidence>
<dbReference type="SUPFAM" id="SSF88697">
    <property type="entry name" value="PUA domain-like"/>
    <property type="match status" value="1"/>
</dbReference>
<proteinExistence type="inferred from homology"/>
<gene>
    <name evidence="3" type="ORF">D3877_15210</name>
</gene>
<dbReference type="NCBIfam" id="NF002616">
    <property type="entry name" value="PRK02268.1-2"/>
    <property type="match status" value="1"/>
</dbReference>
<protein>
    <recommendedName>
        <fullName evidence="1">UPF0310 protein D3877_15210</fullName>
    </recommendedName>
</protein>
<evidence type="ECO:0000313" key="4">
    <source>
        <dbReference type="Proteomes" id="UP000283458"/>
    </source>
</evidence>
<dbReference type="Gene3D" id="3.10.590.10">
    <property type="entry name" value="ph1033 like domains"/>
    <property type="match status" value="1"/>
</dbReference>
<reference evidence="3 4" key="1">
    <citation type="submission" date="2018-09" db="EMBL/GenBank/DDBJ databases">
        <authorList>
            <person name="Zhu H."/>
        </authorList>
    </citation>
    <scope>NUCLEOTIDE SEQUENCE [LARGE SCALE GENOMIC DNA]</scope>
    <source>
        <strain evidence="3 4">K2W22B-5</strain>
    </source>
</reference>
<dbReference type="Proteomes" id="UP000283458">
    <property type="component" value="Unassembled WGS sequence"/>
</dbReference>
<evidence type="ECO:0000259" key="2">
    <source>
        <dbReference type="Pfam" id="PF01878"/>
    </source>
</evidence>
<sequence>MGRNWIAVAAAEHVRRGRAGGFMQVCHGKAAPLRRIQPGDRVAYYSPTESFGGKDRAQSFTAIGVVRDREPYPFDMGGGFVPFRRDVAWLDGVETPIQPLLDRLDFSAGVKNWGYQLRFGLFAVSDHDADLIAQAMGAAFPAPAQPVLL</sequence>
<keyword evidence="4" id="KW-1185">Reference proteome</keyword>
<feature type="domain" description="EVE" evidence="2">
    <location>
        <begin position="4"/>
        <end position="134"/>
    </location>
</feature>
<dbReference type="HAMAP" id="MF_00771">
    <property type="entry name" value="UPF0310"/>
    <property type="match status" value="1"/>
</dbReference>
<dbReference type="CDD" id="cd21132">
    <property type="entry name" value="EVE-like"/>
    <property type="match status" value="1"/>
</dbReference>
<comment type="similarity">
    <text evidence="1">Belongs to the UPF0310 family.</text>
</comment>
<dbReference type="OrthoDB" id="9793567at2"/>
<evidence type="ECO:0000313" key="3">
    <source>
        <dbReference type="EMBL" id="RJF81498.1"/>
    </source>
</evidence>
<dbReference type="Pfam" id="PF01878">
    <property type="entry name" value="EVE"/>
    <property type="match status" value="1"/>
</dbReference>
<dbReference type="AlphaFoldDB" id="A0A418VWG3"/>
<dbReference type="InterPro" id="IPR015947">
    <property type="entry name" value="PUA-like_sf"/>
</dbReference>
<dbReference type="InterPro" id="IPR022996">
    <property type="entry name" value="UPF0310"/>
</dbReference>